<dbReference type="InterPro" id="IPR000238">
    <property type="entry name" value="RbfA"/>
</dbReference>
<dbReference type="InterPro" id="IPR023799">
    <property type="entry name" value="RbfA_dom_sf"/>
</dbReference>
<dbReference type="Pfam" id="PF02033">
    <property type="entry name" value="RBFA"/>
    <property type="match status" value="1"/>
</dbReference>
<keyword evidence="3" id="KW-1185">Reference proteome</keyword>
<dbReference type="SUPFAM" id="SSF89919">
    <property type="entry name" value="Ribosome-binding factor A, RbfA"/>
    <property type="match status" value="1"/>
</dbReference>
<dbReference type="STRING" id="1403316.PRV_02405"/>
<evidence type="ECO:0000256" key="1">
    <source>
        <dbReference type="ARBA" id="ARBA00022517"/>
    </source>
</evidence>
<evidence type="ECO:0000313" key="3">
    <source>
        <dbReference type="Proteomes" id="UP000017119"/>
    </source>
</evidence>
<evidence type="ECO:0000313" key="2">
    <source>
        <dbReference type="EMBL" id="AGX89218.1"/>
    </source>
</evidence>
<sequence length="114" mass="13585">MRGNSEKLSKEIYIVMRRIWLTELDEKLYALLGINHIKLSPNLSNIVIYLDLELLKNQYTTNEILNKLRKLAPFLKYKLIERLNLPTHFKLIFEEDSFIKQARKVEALINQEII</sequence>
<dbReference type="InterPro" id="IPR015946">
    <property type="entry name" value="KH_dom-like_a/b"/>
</dbReference>
<reference evidence="2 3" key="1">
    <citation type="journal article" date="2013" name="Genome Announc.">
        <title>Genome Sequence of Mycoplasma parvum (Formerly Eperythrozoon parvum), a Diminutive Hemoplasma of the Pig.</title>
        <authorList>
            <person name="do Nascimento N.C."/>
            <person name="Dos Santos A.P."/>
            <person name="Chu Y."/>
            <person name="Guimaraes A.M."/>
            <person name="Pagliaro A."/>
            <person name="Messick J.B."/>
        </authorList>
    </citation>
    <scope>NUCLEOTIDE SEQUENCE [LARGE SCALE GENOMIC DNA]</scope>
    <source>
        <strain evidence="2 3">Indiana</strain>
    </source>
</reference>
<dbReference type="AlphaFoldDB" id="U5NG29"/>
<dbReference type="HOGENOM" id="CLU_2104542_0_0_14"/>
<keyword evidence="1" id="KW-0690">Ribosome biogenesis</keyword>
<name>U5NG29_9MOLU</name>
<dbReference type="OrthoDB" id="398300at2"/>
<dbReference type="KEGG" id="mpv:PRV_02405"/>
<gene>
    <name evidence="2" type="ORF">PRV_02405</name>
</gene>
<proteinExistence type="predicted"/>
<dbReference type="EMBL" id="CP006771">
    <property type="protein sequence ID" value="AGX89218.1"/>
    <property type="molecule type" value="Genomic_DNA"/>
</dbReference>
<dbReference type="PATRIC" id="fig|1403316.3.peg.448"/>
<accession>U5NG29</accession>
<dbReference type="Proteomes" id="UP000017119">
    <property type="component" value="Chromosome"/>
</dbReference>
<protein>
    <submittedName>
        <fullName evidence="2">Ribosome-binding factor A</fullName>
    </submittedName>
</protein>
<dbReference type="Gene3D" id="3.30.300.20">
    <property type="match status" value="1"/>
</dbReference>
<organism evidence="2 3">
    <name type="scientific">Mycoplasma parvum str. Indiana</name>
    <dbReference type="NCBI Taxonomy" id="1403316"/>
    <lineage>
        <taxon>Bacteria</taxon>
        <taxon>Bacillati</taxon>
        <taxon>Mycoplasmatota</taxon>
        <taxon>Mollicutes</taxon>
        <taxon>Mycoplasmataceae</taxon>
        <taxon>Mycoplasma</taxon>
    </lineage>
</organism>
<dbReference type="RefSeq" id="WP_022770258.1">
    <property type="nucleotide sequence ID" value="NC_022575.1"/>
</dbReference>
<dbReference type="GO" id="GO:0006364">
    <property type="term" value="P:rRNA processing"/>
    <property type="evidence" value="ECO:0007669"/>
    <property type="project" value="InterPro"/>
</dbReference>